<protein>
    <submittedName>
        <fullName evidence="1">Uncharacterized protein</fullName>
    </submittedName>
</protein>
<dbReference type="EMBL" id="ML208698">
    <property type="protein sequence ID" value="TFK61072.1"/>
    <property type="molecule type" value="Genomic_DNA"/>
</dbReference>
<name>A0ACD3A8B7_9AGAR</name>
<keyword evidence="2" id="KW-1185">Reference proteome</keyword>
<gene>
    <name evidence="1" type="ORF">BDN72DRAFT_849982</name>
</gene>
<dbReference type="Proteomes" id="UP000308600">
    <property type="component" value="Unassembled WGS sequence"/>
</dbReference>
<evidence type="ECO:0000313" key="1">
    <source>
        <dbReference type="EMBL" id="TFK61072.1"/>
    </source>
</evidence>
<reference evidence="1 2" key="1">
    <citation type="journal article" date="2019" name="Nat. Ecol. Evol.">
        <title>Megaphylogeny resolves global patterns of mushroom evolution.</title>
        <authorList>
            <person name="Varga T."/>
            <person name="Krizsan K."/>
            <person name="Foldi C."/>
            <person name="Dima B."/>
            <person name="Sanchez-Garcia M."/>
            <person name="Sanchez-Ramirez S."/>
            <person name="Szollosi G.J."/>
            <person name="Szarkandi J.G."/>
            <person name="Papp V."/>
            <person name="Albert L."/>
            <person name="Andreopoulos W."/>
            <person name="Angelini C."/>
            <person name="Antonin V."/>
            <person name="Barry K.W."/>
            <person name="Bougher N.L."/>
            <person name="Buchanan P."/>
            <person name="Buyck B."/>
            <person name="Bense V."/>
            <person name="Catcheside P."/>
            <person name="Chovatia M."/>
            <person name="Cooper J."/>
            <person name="Damon W."/>
            <person name="Desjardin D."/>
            <person name="Finy P."/>
            <person name="Geml J."/>
            <person name="Haridas S."/>
            <person name="Hughes K."/>
            <person name="Justo A."/>
            <person name="Karasinski D."/>
            <person name="Kautmanova I."/>
            <person name="Kiss B."/>
            <person name="Kocsube S."/>
            <person name="Kotiranta H."/>
            <person name="LaButti K.M."/>
            <person name="Lechner B.E."/>
            <person name="Liimatainen K."/>
            <person name="Lipzen A."/>
            <person name="Lukacs Z."/>
            <person name="Mihaltcheva S."/>
            <person name="Morgado L.N."/>
            <person name="Niskanen T."/>
            <person name="Noordeloos M.E."/>
            <person name="Ohm R.A."/>
            <person name="Ortiz-Santana B."/>
            <person name="Ovrebo C."/>
            <person name="Racz N."/>
            <person name="Riley R."/>
            <person name="Savchenko A."/>
            <person name="Shiryaev A."/>
            <person name="Soop K."/>
            <person name="Spirin V."/>
            <person name="Szebenyi C."/>
            <person name="Tomsovsky M."/>
            <person name="Tulloss R.E."/>
            <person name="Uehling J."/>
            <person name="Grigoriev I.V."/>
            <person name="Vagvolgyi C."/>
            <person name="Papp T."/>
            <person name="Martin F.M."/>
            <person name="Miettinen O."/>
            <person name="Hibbett D.S."/>
            <person name="Nagy L.G."/>
        </authorList>
    </citation>
    <scope>NUCLEOTIDE SEQUENCE [LARGE SCALE GENOMIC DNA]</scope>
    <source>
        <strain evidence="1 2">NL-1719</strain>
    </source>
</reference>
<evidence type="ECO:0000313" key="2">
    <source>
        <dbReference type="Proteomes" id="UP000308600"/>
    </source>
</evidence>
<sequence length="590" mass="63222">MAAGGAMTLLFDDLSDAFNYTGGSWTVFDGVWWMGGSQSSFFIQAGGSGKLPDATETGTFSFTFNGTSVAFVGEAPTSTHLEPCVYIDGGNPIYLEASVSTYQEWFQSPVLDYGEHTVLVTNFQQGSVDYAAVTIPDQESTPPNSTVIFDDTVPSVVYTGTWTTQPPSEYDSVFPYSNTSHFTTVLDSSFTINFSGTAISLYGLTPSGSTFAASQLVVNYTIDGHSPVSTSYDNTPLGPYPAQPNYLLFESQTLNSGPHVLQAQIIKCSGTTFFFDYFTVEPPPNAAGSGSQPESQGLSASGSASLPGGSGTPARADNSHSTHIAIVVSVLTVVLLFSTIAIVVSWSWWRRRRHQRRYMSQTPYTLNPIVDLSADLSLPPTLSSSSSSSSPPSPSSNSPSKLPTPVTTRGFSYPIGEKVPTYLPHYGDSSCQKLQIFVDDNGTQLVTLAHRSRPNSASDATSPSSNSPTAASDHPDVSSVPTLALSVPEPSIPNNRHSRIRSPESGRSSKSRDRLTRPPAPRVSIPPPYQEFDPTAYETDEEVPSLPPSFKTVAPISRGRGFQTDEEAPPLPSFKNIAAHSKTRGLQDHV</sequence>
<accession>A0ACD3A8B7</accession>
<organism evidence="1 2">
    <name type="scientific">Pluteus cervinus</name>
    <dbReference type="NCBI Taxonomy" id="181527"/>
    <lineage>
        <taxon>Eukaryota</taxon>
        <taxon>Fungi</taxon>
        <taxon>Dikarya</taxon>
        <taxon>Basidiomycota</taxon>
        <taxon>Agaricomycotina</taxon>
        <taxon>Agaricomycetes</taxon>
        <taxon>Agaricomycetidae</taxon>
        <taxon>Agaricales</taxon>
        <taxon>Pluteineae</taxon>
        <taxon>Pluteaceae</taxon>
        <taxon>Pluteus</taxon>
    </lineage>
</organism>
<proteinExistence type="predicted"/>